<sequence>MHMDLSLQVLHSVMTLLEIQLQSFSQSVCTNIHMRELSSETAAQVQKLIHTVKSMAPGVFKSIKSFNLHTYKTHAFGNYIQCIPKFGTSDSYST</sequence>
<accession>A0A9P7VPU2</accession>
<name>A0A9P7VPU2_9AGAR</name>
<evidence type="ECO:0000313" key="2">
    <source>
        <dbReference type="Proteomes" id="UP000812287"/>
    </source>
</evidence>
<dbReference type="EMBL" id="MU250537">
    <property type="protein sequence ID" value="KAG7445183.1"/>
    <property type="molecule type" value="Genomic_DNA"/>
</dbReference>
<comment type="caution">
    <text evidence="1">The sequence shown here is derived from an EMBL/GenBank/DDBJ whole genome shotgun (WGS) entry which is preliminary data.</text>
</comment>
<dbReference type="GeneID" id="66105588"/>
<gene>
    <name evidence="1" type="ORF">BT62DRAFT_897210</name>
</gene>
<keyword evidence="2" id="KW-1185">Reference proteome</keyword>
<dbReference type="Proteomes" id="UP000812287">
    <property type="component" value="Unassembled WGS sequence"/>
</dbReference>
<dbReference type="AlphaFoldDB" id="A0A9P7VPU2"/>
<reference evidence="1" key="1">
    <citation type="submission" date="2020-11" db="EMBL/GenBank/DDBJ databases">
        <title>Adaptations for nitrogen fixation in a non-lichenized fungal sporocarp promotes dispersal by wood-feeding termites.</title>
        <authorList>
            <consortium name="DOE Joint Genome Institute"/>
            <person name="Koch R.A."/>
            <person name="Yoon G."/>
            <person name="Arayal U."/>
            <person name="Lail K."/>
            <person name="Amirebrahimi M."/>
            <person name="Labutti K."/>
            <person name="Lipzen A."/>
            <person name="Riley R."/>
            <person name="Barry K."/>
            <person name="Henrissat B."/>
            <person name="Grigoriev I.V."/>
            <person name="Herr J.R."/>
            <person name="Aime M.C."/>
        </authorList>
    </citation>
    <scope>NUCLEOTIDE SEQUENCE</scope>
    <source>
        <strain evidence="1">MCA 3950</strain>
    </source>
</reference>
<organism evidence="1 2">
    <name type="scientific">Guyanagaster necrorhizus</name>
    <dbReference type="NCBI Taxonomy" id="856835"/>
    <lineage>
        <taxon>Eukaryota</taxon>
        <taxon>Fungi</taxon>
        <taxon>Dikarya</taxon>
        <taxon>Basidiomycota</taxon>
        <taxon>Agaricomycotina</taxon>
        <taxon>Agaricomycetes</taxon>
        <taxon>Agaricomycetidae</taxon>
        <taxon>Agaricales</taxon>
        <taxon>Marasmiineae</taxon>
        <taxon>Physalacriaceae</taxon>
        <taxon>Guyanagaster</taxon>
    </lineage>
</organism>
<dbReference type="OrthoDB" id="2687259at2759"/>
<proteinExistence type="predicted"/>
<evidence type="ECO:0000313" key="1">
    <source>
        <dbReference type="EMBL" id="KAG7445183.1"/>
    </source>
</evidence>
<dbReference type="RefSeq" id="XP_043038683.1">
    <property type="nucleotide sequence ID" value="XM_043183291.1"/>
</dbReference>
<protein>
    <submittedName>
        <fullName evidence="1">Uncharacterized protein</fullName>
    </submittedName>
</protein>